<keyword evidence="2" id="KW-1185">Reference proteome</keyword>
<evidence type="ECO:0000313" key="2">
    <source>
        <dbReference type="Proteomes" id="UP001226691"/>
    </source>
</evidence>
<organism evidence="1 2">
    <name type="scientific">Microbacterium trichothecenolyticum</name>
    <name type="common">Aureobacterium trichothecenolyticum</name>
    <dbReference type="NCBI Taxonomy" id="69370"/>
    <lineage>
        <taxon>Bacteria</taxon>
        <taxon>Bacillati</taxon>
        <taxon>Actinomycetota</taxon>
        <taxon>Actinomycetes</taxon>
        <taxon>Micrococcales</taxon>
        <taxon>Microbacteriaceae</taxon>
        <taxon>Microbacterium</taxon>
    </lineage>
</organism>
<gene>
    <name evidence="1" type="ORF">QE412_001529</name>
</gene>
<dbReference type="EMBL" id="JAUTBF010000001">
    <property type="protein sequence ID" value="MDQ1122956.1"/>
    <property type="molecule type" value="Genomic_DNA"/>
</dbReference>
<accession>A0ABU0TTH3</accession>
<proteinExistence type="predicted"/>
<sequence>MSEVGCGPAGDVARYYPGHLPLSAGALSGSGATVRYDGVSKKMQTETGLHG</sequence>
<reference evidence="1 2" key="1">
    <citation type="submission" date="2023-07" db="EMBL/GenBank/DDBJ databases">
        <title>Functional and genomic diversity of the sorghum phyllosphere microbiome.</title>
        <authorList>
            <person name="Shade A."/>
        </authorList>
    </citation>
    <scope>NUCLEOTIDE SEQUENCE [LARGE SCALE GENOMIC DNA]</scope>
    <source>
        <strain evidence="1 2">SORGH_AS_1207</strain>
    </source>
</reference>
<evidence type="ECO:0000313" key="1">
    <source>
        <dbReference type="EMBL" id="MDQ1122956.1"/>
    </source>
</evidence>
<comment type="caution">
    <text evidence="1">The sequence shown here is derived from an EMBL/GenBank/DDBJ whole genome shotgun (WGS) entry which is preliminary data.</text>
</comment>
<name>A0ABU0TTH3_MICTR</name>
<dbReference type="Proteomes" id="UP001226691">
    <property type="component" value="Unassembled WGS sequence"/>
</dbReference>
<protein>
    <submittedName>
        <fullName evidence="1">Uncharacterized protein</fullName>
    </submittedName>
</protein>